<feature type="compositionally biased region" description="Basic residues" evidence="1">
    <location>
        <begin position="57"/>
        <end position="68"/>
    </location>
</feature>
<dbReference type="GO" id="GO:0030008">
    <property type="term" value="C:TRAPP complex"/>
    <property type="evidence" value="ECO:0007669"/>
    <property type="project" value="TreeGrafter"/>
</dbReference>
<feature type="compositionally biased region" description="Acidic residues" evidence="1">
    <location>
        <begin position="395"/>
        <end position="407"/>
    </location>
</feature>
<dbReference type="Pfam" id="PF14559">
    <property type="entry name" value="TPR_19"/>
    <property type="match status" value="1"/>
</dbReference>
<dbReference type="PANTHER" id="PTHR21581">
    <property type="entry name" value="D-ALANYL-D-ALANINE CARBOXYPEPTIDASE"/>
    <property type="match status" value="1"/>
</dbReference>
<protein>
    <submittedName>
        <fullName evidence="2">Uncharacterized protein</fullName>
    </submittedName>
</protein>
<dbReference type="EMBL" id="ML143434">
    <property type="protein sequence ID" value="TBU27304.1"/>
    <property type="molecule type" value="Genomic_DNA"/>
</dbReference>
<dbReference type="AlphaFoldDB" id="A0A4Q9MIG9"/>
<dbReference type="SUPFAM" id="SSF48452">
    <property type="entry name" value="TPR-like"/>
    <property type="match status" value="1"/>
</dbReference>
<name>A0A4Q9MIG9_9APHY</name>
<dbReference type="GO" id="GO:0005794">
    <property type="term" value="C:Golgi apparatus"/>
    <property type="evidence" value="ECO:0007669"/>
    <property type="project" value="TreeGrafter"/>
</dbReference>
<feature type="compositionally biased region" description="Low complexity" evidence="1">
    <location>
        <begin position="137"/>
        <end position="148"/>
    </location>
</feature>
<feature type="compositionally biased region" description="Polar residues" evidence="1">
    <location>
        <begin position="357"/>
        <end position="369"/>
    </location>
</feature>
<dbReference type="Proteomes" id="UP000292957">
    <property type="component" value="Unassembled WGS sequence"/>
</dbReference>
<proteinExistence type="predicted"/>
<evidence type="ECO:0000313" key="2">
    <source>
        <dbReference type="EMBL" id="TBU27304.1"/>
    </source>
</evidence>
<feature type="compositionally biased region" description="Acidic residues" evidence="1">
    <location>
        <begin position="178"/>
        <end position="188"/>
    </location>
</feature>
<feature type="region of interest" description="Disordered" evidence="1">
    <location>
        <begin position="355"/>
        <end position="415"/>
    </location>
</feature>
<feature type="region of interest" description="Disordered" evidence="1">
    <location>
        <begin position="434"/>
        <end position="460"/>
    </location>
</feature>
<organism evidence="2">
    <name type="scientific">Dichomitus squalens</name>
    <dbReference type="NCBI Taxonomy" id="114155"/>
    <lineage>
        <taxon>Eukaryota</taxon>
        <taxon>Fungi</taxon>
        <taxon>Dikarya</taxon>
        <taxon>Basidiomycota</taxon>
        <taxon>Agaricomycotina</taxon>
        <taxon>Agaricomycetes</taxon>
        <taxon>Polyporales</taxon>
        <taxon>Polyporaceae</taxon>
        <taxon>Dichomitus</taxon>
    </lineage>
</organism>
<accession>A0A4Q9MIG9</accession>
<dbReference type="PANTHER" id="PTHR21581:SF6">
    <property type="entry name" value="TRAFFICKING PROTEIN PARTICLE COMPLEX SUBUNIT 12"/>
    <property type="match status" value="1"/>
</dbReference>
<dbReference type="OrthoDB" id="428342at2759"/>
<evidence type="ECO:0000256" key="1">
    <source>
        <dbReference type="SAM" id="MobiDB-lite"/>
    </source>
</evidence>
<sequence>MPSFHIRSRSHPPVSPEPVRPATPQSTASRPSPPSSPEHEMHLKGVKRIVSGLKRRISSISLRGHRHHDHDQSAEDARPSSLLLDIIPGDHPPPTTLPITPRSEPSIYTLDTGAPRKAFEQPSEAEDSSSELHSRSTSDATTSSAASFHEAHSEAHPLETGSSPSSPKQPHLALAPEEPAEQPVEELVEEKQSRSNDLSARFPPFESLTAPIESLSLKEEESISSERSRKYSLPAFESLSAPIETLVLSEDEVGPALQAKDTLSEALGIPLPASPVIEPWEIALPESPVIQPWEIALPESPVIQAWEIALPHLYLDLEPPPPLVMDPLGVSQPASPEAREDVPAVSVEHVALVEEPMTSTLDSELSSSMEVKRDTPLVSPPAPVGEPEVPNPFIEDPDASSSDDETSDAPQGPAQGLAEQFAASEIELALPVTPRTPVVPDLNKSVPPTPALPSDDEDEEEIPELYLPSLTLPTMFLPIPNTDPLSTLLTKYIPPDKRPPRDLTGDYVRSGGEIHPLVMTNSWRAIARQARDRIVEADPEEVSYILSLWYLRLSSLARMRLFNQTSAECTNLFTVLHAIEPPDARAFLFDRVLPFELDVLYAKLKYWAGDHMGYLDALAALLQRCKRKARAARADAATAAMWTERGARVCLIIASQLVEMKDFAAAARILEPLCVQKDGLTSPALRSAVARVYLQGGHISMAAQHLAAVAEDPTADPAQKAMNAALFASAEGDWARAEAELRGILAADPENFVAVNNLAVALLNQGKLKEGIEALEAALRASPATIVTAEPFLFNLSTLYELRSAAGADKKRDLLIEVAKWAGDGLRTTCLKMPTN</sequence>
<feature type="region of interest" description="Disordered" evidence="1">
    <location>
        <begin position="1"/>
        <end position="44"/>
    </location>
</feature>
<dbReference type="Gene3D" id="1.25.40.10">
    <property type="entry name" value="Tetratricopeptide repeat domain"/>
    <property type="match status" value="1"/>
</dbReference>
<reference evidence="2" key="1">
    <citation type="submission" date="2019-01" db="EMBL/GenBank/DDBJ databases">
        <title>Draft genome sequences of three monokaryotic isolates of the white-rot basidiomycete fungus Dichomitus squalens.</title>
        <authorList>
            <consortium name="DOE Joint Genome Institute"/>
            <person name="Lopez S.C."/>
            <person name="Andreopoulos B."/>
            <person name="Pangilinan J."/>
            <person name="Lipzen A."/>
            <person name="Riley R."/>
            <person name="Ahrendt S."/>
            <person name="Ng V."/>
            <person name="Barry K."/>
            <person name="Daum C."/>
            <person name="Grigoriev I.V."/>
            <person name="Hilden K.S."/>
            <person name="Makela M.R."/>
            <person name="de Vries R.P."/>
        </authorList>
    </citation>
    <scope>NUCLEOTIDE SEQUENCE [LARGE SCALE GENOMIC DNA]</scope>
    <source>
        <strain evidence="2">OM18370.1</strain>
    </source>
</reference>
<dbReference type="InterPro" id="IPR011990">
    <property type="entry name" value="TPR-like_helical_dom_sf"/>
</dbReference>
<feature type="compositionally biased region" description="Basic residues" evidence="1">
    <location>
        <begin position="1"/>
        <end position="10"/>
    </location>
</feature>
<feature type="compositionally biased region" description="Basic and acidic residues" evidence="1">
    <location>
        <begin position="69"/>
        <end position="78"/>
    </location>
</feature>
<gene>
    <name evidence="2" type="ORF">BD311DRAFT_665670</name>
</gene>
<feature type="region of interest" description="Disordered" evidence="1">
    <location>
        <begin position="57"/>
        <end position="205"/>
    </location>
</feature>